<proteinExistence type="predicted"/>
<keyword evidence="3" id="KW-1185">Reference proteome</keyword>
<evidence type="ECO:0000256" key="1">
    <source>
        <dbReference type="SAM" id="Phobius"/>
    </source>
</evidence>
<sequence length="852" mass="96472">MRMIKDKLKNLLAPALLILVIFVVAMILILTKKEPEPESIIKVNAFEGKEQEIILENDKLKLTMDSETTQFMIKVKSTGKVWYSNPQDADEDKVALSTDIENLKSTLLLTYSTINGVDTLYNNYKYSIASKIYDIEATKDSIKVNYSIGEVEKEFIVPNVILKDEFEKFLSQMSKSNASMVKQYYKMYDINHMGKKEDKDALLAKYPILADEVIYVLRDGVKNNIKTKFEDYFKEAGYTTQDYAKGKELYTADQSTDKPVFNVSVIYRLEGNDLKVEVPMEEIEYKKKYPLLTLNVLPYFGAGTSLEEGYLFVPEGGGSIINFNNGKTAQSSYYSNVYGWDMAQGRESLVHETRNYFGVFGISKGDSSFLCMLEDGAPYASIGADISGRSNSYNYASASFSILHREQCDVADKYNGAMFVYEDSIPKEKLVERYRFVDSGSYVEMANSYHDYLGETYGDSFTANNDSTVPVLVSFIGAVDKMEQVMGVPVSRPLSLTTFQEARNILEELNENGVKNLSVKLCGFMNGGMKQTILSKVDLVSRLGSKKDLKALTSYASENGMKLYLDGVTNYAYNKKIDDFLLSRDAATMASKVIVKLYSFDPVYYGKQDYRDPYYLLNVKAITMAMENLWEAAKTYNAAGVSFQDVGYQLSADYNPRRFVTRQGAKEQQMEVLNAIHNSGLGIMTNMGNDYMLGVTDFINNMDLAGSGYTIIDETVPFYQIAVHGYVNYTGEALNLARDYREELLQSAEYGAGLSFTFMAADSKKLQNTYYTQYFGAGYEAWKDTMFTIYQRYEKNLNGTFNQRIKDHARLDKGVTLTAYEDGTKVYVNYNYEDYTTQDGTLLPARDYLVVH</sequence>
<dbReference type="SUPFAM" id="SSF51445">
    <property type="entry name" value="(Trans)glycosidases"/>
    <property type="match status" value="1"/>
</dbReference>
<dbReference type="RefSeq" id="WP_268115984.1">
    <property type="nucleotide sequence ID" value="NZ_CP113524.1"/>
</dbReference>
<keyword evidence="1" id="KW-1133">Transmembrane helix</keyword>
<dbReference type="EMBL" id="CP113524">
    <property type="protein sequence ID" value="WAJ25062.1"/>
    <property type="molecule type" value="Genomic_DNA"/>
</dbReference>
<dbReference type="Proteomes" id="UP001163115">
    <property type="component" value="Chromosome"/>
</dbReference>
<name>A0ABY7AHQ1_9FIRM</name>
<protein>
    <submittedName>
        <fullName evidence="2">DUF5696 domain-containing protein</fullName>
    </submittedName>
</protein>
<evidence type="ECO:0000313" key="2">
    <source>
        <dbReference type="EMBL" id="WAJ25062.1"/>
    </source>
</evidence>
<evidence type="ECO:0000313" key="3">
    <source>
        <dbReference type="Proteomes" id="UP001163115"/>
    </source>
</evidence>
<accession>A0ABY7AHQ1</accession>
<keyword evidence="1" id="KW-0472">Membrane</keyword>
<organism evidence="2 3">
    <name type="scientific">Lacrimispora xylanolytica</name>
    <dbReference type="NCBI Taxonomy" id="29375"/>
    <lineage>
        <taxon>Bacteria</taxon>
        <taxon>Bacillati</taxon>
        <taxon>Bacillota</taxon>
        <taxon>Clostridia</taxon>
        <taxon>Lachnospirales</taxon>
        <taxon>Lachnospiraceae</taxon>
        <taxon>Lacrimispora</taxon>
    </lineage>
</organism>
<keyword evidence="1" id="KW-0812">Transmembrane</keyword>
<dbReference type="InterPro" id="IPR043751">
    <property type="entry name" value="DUF5696"/>
</dbReference>
<gene>
    <name evidence="2" type="ORF">OW255_06010</name>
</gene>
<dbReference type="InterPro" id="IPR017853">
    <property type="entry name" value="GH"/>
</dbReference>
<reference evidence="2" key="1">
    <citation type="submission" date="2022-11" db="EMBL/GenBank/DDBJ databases">
        <title>Lacrimispora xylanolytica sy1, complete genome.</title>
        <authorList>
            <person name="Choi S."/>
        </authorList>
    </citation>
    <scope>NUCLEOTIDE SEQUENCE</scope>
    <source>
        <strain evidence="2">Sy1</strain>
    </source>
</reference>
<feature type="transmembrane region" description="Helical" evidence="1">
    <location>
        <begin position="12"/>
        <end position="30"/>
    </location>
</feature>
<dbReference type="Pfam" id="PF18952">
    <property type="entry name" value="DUF5696"/>
    <property type="match status" value="1"/>
</dbReference>